<evidence type="ECO:0000256" key="1">
    <source>
        <dbReference type="SAM" id="MobiDB-lite"/>
    </source>
</evidence>
<dbReference type="EMBL" id="LAZR01004831">
    <property type="protein sequence ID" value="KKN05202.1"/>
    <property type="molecule type" value="Genomic_DNA"/>
</dbReference>
<feature type="region of interest" description="Disordered" evidence="1">
    <location>
        <begin position="9"/>
        <end position="31"/>
    </location>
</feature>
<evidence type="ECO:0000313" key="2">
    <source>
        <dbReference type="EMBL" id="KKN05202.1"/>
    </source>
</evidence>
<organism evidence="2">
    <name type="scientific">marine sediment metagenome</name>
    <dbReference type="NCBI Taxonomy" id="412755"/>
    <lineage>
        <taxon>unclassified sequences</taxon>
        <taxon>metagenomes</taxon>
        <taxon>ecological metagenomes</taxon>
    </lineage>
</organism>
<dbReference type="AlphaFoldDB" id="A0A0F9N0E5"/>
<comment type="caution">
    <text evidence="2">The sequence shown here is derived from an EMBL/GenBank/DDBJ whole genome shotgun (WGS) entry which is preliminary data.</text>
</comment>
<sequence length="31" mass="3499">MGIYIHGIKDQNGETDFQGPNPFKKLHIENG</sequence>
<name>A0A0F9N0E5_9ZZZZ</name>
<gene>
    <name evidence="2" type="ORF">LCGC14_1089760</name>
</gene>
<reference evidence="2" key="1">
    <citation type="journal article" date="2015" name="Nature">
        <title>Complex archaea that bridge the gap between prokaryotes and eukaryotes.</title>
        <authorList>
            <person name="Spang A."/>
            <person name="Saw J.H."/>
            <person name="Jorgensen S.L."/>
            <person name="Zaremba-Niedzwiedzka K."/>
            <person name="Martijn J."/>
            <person name="Lind A.E."/>
            <person name="van Eijk R."/>
            <person name="Schleper C."/>
            <person name="Guy L."/>
            <person name="Ettema T.J."/>
        </authorList>
    </citation>
    <scope>NUCLEOTIDE SEQUENCE</scope>
</reference>
<protein>
    <submittedName>
        <fullName evidence="2">Uncharacterized protein</fullName>
    </submittedName>
</protein>
<proteinExistence type="predicted"/>
<accession>A0A0F9N0E5</accession>